<dbReference type="EC" id="3.4.13.22" evidence="9 10"/>
<dbReference type="Pfam" id="PF01427">
    <property type="entry name" value="Peptidase_M15"/>
    <property type="match status" value="1"/>
</dbReference>
<dbReference type="Proteomes" id="UP000245535">
    <property type="component" value="Unassembled WGS sequence"/>
</dbReference>
<reference evidence="12 13" key="1">
    <citation type="submission" date="2018-03" db="EMBL/GenBank/DDBJ databases">
        <title>Genomic Encyclopedia of Archaeal and Bacterial Type Strains, Phase II (KMG-II): from individual species to whole genera.</title>
        <authorList>
            <person name="Goeker M."/>
        </authorList>
    </citation>
    <scope>NUCLEOTIDE SEQUENCE [LARGE SCALE GENOMIC DNA]</scope>
    <source>
        <strain evidence="12 13">DSM 28229</strain>
    </source>
</reference>
<evidence type="ECO:0000256" key="1">
    <source>
        <dbReference type="ARBA" id="ARBA00001362"/>
    </source>
</evidence>
<dbReference type="GO" id="GO:0006508">
    <property type="term" value="P:proteolysis"/>
    <property type="evidence" value="ECO:0007669"/>
    <property type="project" value="UniProtKB-KW"/>
</dbReference>
<feature type="binding site" evidence="9">
    <location>
        <position position="208"/>
    </location>
    <ligand>
        <name>Zn(2+)</name>
        <dbReference type="ChEBI" id="CHEBI:29105"/>
        <note>catalytic</note>
    </ligand>
</feature>
<keyword evidence="7 9" id="KW-0482">Metalloprotease</keyword>
<evidence type="ECO:0000256" key="6">
    <source>
        <dbReference type="ARBA" id="ARBA00022997"/>
    </source>
</evidence>
<dbReference type="Gene3D" id="3.30.1380.10">
    <property type="match status" value="1"/>
</dbReference>
<evidence type="ECO:0000313" key="13">
    <source>
        <dbReference type="Proteomes" id="UP000245535"/>
    </source>
</evidence>
<dbReference type="RefSeq" id="WP_109615639.1">
    <property type="nucleotide sequence ID" value="NZ_QGDO01000001.1"/>
</dbReference>
<name>A0A315ZG42_SEDFL</name>
<evidence type="ECO:0000256" key="5">
    <source>
        <dbReference type="ARBA" id="ARBA00022833"/>
    </source>
</evidence>
<keyword evidence="11" id="KW-0732">Signal</keyword>
<dbReference type="SUPFAM" id="SSF55166">
    <property type="entry name" value="Hedgehog/DD-peptidase"/>
    <property type="match status" value="1"/>
</dbReference>
<gene>
    <name evidence="12" type="ORF">BC781_101473</name>
</gene>
<keyword evidence="4 9" id="KW-0378">Hydrolase</keyword>
<evidence type="ECO:0000313" key="12">
    <source>
        <dbReference type="EMBL" id="PWJ44123.1"/>
    </source>
</evidence>
<proteinExistence type="inferred from homology"/>
<evidence type="ECO:0000256" key="4">
    <source>
        <dbReference type="ARBA" id="ARBA00022801"/>
    </source>
</evidence>
<evidence type="ECO:0000256" key="7">
    <source>
        <dbReference type="ARBA" id="ARBA00023049"/>
    </source>
</evidence>
<dbReference type="InterPro" id="IPR000755">
    <property type="entry name" value="A_A_dipeptidase"/>
</dbReference>
<keyword evidence="2 9" id="KW-0645">Protease</keyword>
<keyword evidence="3 9" id="KW-0479">Metal-binding</keyword>
<comment type="cofactor">
    <cofactor evidence="9">
        <name>Zn(2+)</name>
        <dbReference type="ChEBI" id="CHEBI:29105"/>
    </cofactor>
    <text evidence="9">Binds 1 zinc ion per subunit.</text>
</comment>
<evidence type="ECO:0000256" key="9">
    <source>
        <dbReference type="HAMAP-Rule" id="MF_01924"/>
    </source>
</evidence>
<dbReference type="PIRSF" id="PIRSF026671">
    <property type="entry name" value="AA_dipeptidase"/>
    <property type="match status" value="1"/>
</dbReference>
<comment type="similarity">
    <text evidence="9 10">Belongs to the peptidase M15D family.</text>
</comment>
<dbReference type="EMBL" id="QGDO01000001">
    <property type="protein sequence ID" value="PWJ44123.1"/>
    <property type="molecule type" value="Genomic_DNA"/>
</dbReference>
<feature type="binding site" evidence="9">
    <location>
        <position position="144"/>
    </location>
    <ligand>
        <name>Zn(2+)</name>
        <dbReference type="ChEBI" id="CHEBI:29105"/>
        <note>catalytic</note>
    </ligand>
</feature>
<keyword evidence="13" id="KW-1185">Reference proteome</keyword>
<evidence type="ECO:0000256" key="2">
    <source>
        <dbReference type="ARBA" id="ARBA00022670"/>
    </source>
</evidence>
<dbReference type="InterPro" id="IPR009045">
    <property type="entry name" value="Zn_M74/Hedgehog-like"/>
</dbReference>
<feature type="site" description="Transition state stabilizer" evidence="9">
    <location>
        <position position="92"/>
    </location>
</feature>
<dbReference type="GO" id="GO:0008270">
    <property type="term" value="F:zinc ion binding"/>
    <property type="evidence" value="ECO:0007669"/>
    <property type="project" value="UniProtKB-UniRule"/>
</dbReference>
<keyword evidence="5 9" id="KW-0862">Zinc</keyword>
<dbReference type="HAMAP" id="MF_01924">
    <property type="entry name" value="A_A_dipeptidase"/>
    <property type="match status" value="1"/>
</dbReference>
<evidence type="ECO:0000256" key="3">
    <source>
        <dbReference type="ARBA" id="ARBA00022723"/>
    </source>
</evidence>
<dbReference type="PANTHER" id="PTHR43126:SF1">
    <property type="entry name" value="D-ALANYL-D-ALANINE DIPEPTIDASE"/>
    <property type="match status" value="1"/>
</dbReference>
<dbReference type="CDD" id="cd14817">
    <property type="entry name" value="D-Ala-D-Ala_dipeptidase_VanX"/>
    <property type="match status" value="1"/>
</dbReference>
<comment type="function">
    <text evidence="9 10">Catalyzes hydrolysis of the D-alanyl-D-alanine dipeptide.</text>
</comment>
<evidence type="ECO:0000256" key="8">
    <source>
        <dbReference type="ARBA" id="ARBA00023316"/>
    </source>
</evidence>
<comment type="catalytic activity">
    <reaction evidence="1 9 10">
        <text>D-alanyl-D-alanine + H2O = 2 D-alanine</text>
        <dbReference type="Rhea" id="RHEA:20661"/>
        <dbReference type="ChEBI" id="CHEBI:15377"/>
        <dbReference type="ChEBI" id="CHEBI:57416"/>
        <dbReference type="ChEBI" id="CHEBI:57822"/>
        <dbReference type="EC" id="3.4.13.22"/>
    </reaction>
</comment>
<keyword evidence="8 10" id="KW-0961">Cell wall biogenesis/degradation</keyword>
<dbReference type="GO" id="GO:0160237">
    <property type="term" value="F:D-Ala-D-Ala dipeptidase activity"/>
    <property type="evidence" value="ECO:0007669"/>
    <property type="project" value="UniProtKB-EC"/>
</dbReference>
<feature type="binding site" evidence="9">
    <location>
        <position position="137"/>
    </location>
    <ligand>
        <name>Zn(2+)</name>
        <dbReference type="ChEBI" id="CHEBI:29105"/>
        <note>catalytic</note>
    </ligand>
</feature>
<feature type="signal peptide" evidence="11">
    <location>
        <begin position="1"/>
        <end position="19"/>
    </location>
</feature>
<comment type="caution">
    <text evidence="12">The sequence shown here is derived from an EMBL/GenBank/DDBJ whole genome shotgun (WGS) entry which is preliminary data.</text>
</comment>
<feature type="chain" id="PRO_5016319772" description="D-alanyl-D-alanine dipeptidase" evidence="11">
    <location>
        <begin position="20"/>
        <end position="226"/>
    </location>
</feature>
<protein>
    <recommendedName>
        <fullName evidence="9 10">D-alanyl-D-alanine dipeptidase</fullName>
        <shortName evidence="9 10">D-Ala-D-Ala dipeptidase</shortName>
        <ecNumber evidence="9 10">3.4.13.22</ecNumber>
    </recommendedName>
</protein>
<dbReference type="AlphaFoldDB" id="A0A315ZG42"/>
<dbReference type="GO" id="GO:0008237">
    <property type="term" value="F:metallopeptidase activity"/>
    <property type="evidence" value="ECO:0007669"/>
    <property type="project" value="UniProtKB-KW"/>
</dbReference>
<keyword evidence="6 9" id="KW-0224">Dipeptidase</keyword>
<accession>A0A315ZG42</accession>
<evidence type="ECO:0000256" key="10">
    <source>
        <dbReference type="PIRNR" id="PIRNR026671"/>
    </source>
</evidence>
<dbReference type="PANTHER" id="PTHR43126">
    <property type="entry name" value="D-ALANYL-D-ALANINE DIPEPTIDASE"/>
    <property type="match status" value="1"/>
</dbReference>
<organism evidence="12 13">
    <name type="scientific">Sediminitomix flava</name>
    <dbReference type="NCBI Taxonomy" id="379075"/>
    <lineage>
        <taxon>Bacteria</taxon>
        <taxon>Pseudomonadati</taxon>
        <taxon>Bacteroidota</taxon>
        <taxon>Cytophagia</taxon>
        <taxon>Cytophagales</taxon>
        <taxon>Flammeovirgaceae</taxon>
        <taxon>Sediminitomix</taxon>
    </lineage>
</organism>
<dbReference type="GO" id="GO:0071555">
    <property type="term" value="P:cell wall organization"/>
    <property type="evidence" value="ECO:0007669"/>
    <property type="project" value="UniProtKB-KW"/>
</dbReference>
<sequence>MKYFLTFTSLFIFLSFCNAQSLPEGFVYLDQVNSNIQVELRYYSKNNFVADTVDGYTSTRCIISLDAAKALSNIQQELESMGYGLKVFDAYRPQRAVDHFVRWAKNLEDTVNKQIYYPEVKKDQLFEKGFIATKSGHSRGSTVDLTLVYFDEDKKVQELDMGTRWDYFGAKSWGESQGVNKEQRANRIFLRDIMTKHGFKPLKEEWWHFTLRDEPFKSKYFNFEVK</sequence>
<evidence type="ECO:0000256" key="11">
    <source>
        <dbReference type="SAM" id="SignalP"/>
    </source>
</evidence>
<feature type="active site" description="Proton donor/acceptor" evidence="9">
    <location>
        <position position="205"/>
    </location>
</feature>
<dbReference type="OrthoDB" id="9801430at2"/>